<evidence type="ECO:0000313" key="2">
    <source>
        <dbReference type="EMBL" id="BDG10353.1"/>
    </source>
</evidence>
<dbReference type="SUPFAM" id="SSF143422">
    <property type="entry name" value="Transposase IS200-like"/>
    <property type="match status" value="1"/>
</dbReference>
<evidence type="ECO:0000313" key="3">
    <source>
        <dbReference type="Proteomes" id="UP001162734"/>
    </source>
</evidence>
<reference evidence="3" key="1">
    <citation type="journal article" date="2022" name="Int. J. Syst. Evol. Microbiol.">
        <title>Anaeromyxobacter oryzae sp. nov., Anaeromyxobacter diazotrophicus sp. nov. and Anaeromyxobacter paludicola sp. nov., isolated from paddy soils.</title>
        <authorList>
            <person name="Itoh H."/>
            <person name="Xu Z."/>
            <person name="Mise K."/>
            <person name="Masuda Y."/>
            <person name="Ushijima N."/>
            <person name="Hayakawa C."/>
            <person name="Shiratori Y."/>
            <person name="Senoo K."/>
        </authorList>
    </citation>
    <scope>NUCLEOTIDE SEQUENCE [LARGE SCALE GENOMIC DNA]</scope>
    <source>
        <strain evidence="3">Red630</strain>
    </source>
</reference>
<protein>
    <recommendedName>
        <fullName evidence="1">Transposase IS200-like domain-containing protein</fullName>
    </recommendedName>
</protein>
<keyword evidence="3" id="KW-1185">Reference proteome</keyword>
<sequence length="270" mass="29398">MRPSAQTNGIFLYVLALAARTHGVRVHAFCVLSNHYHLVVTDPEARLPAFMQYLDGLVARAVNASLGRWEGFWSADASYSAVSQADSGDVVRKIAYTLANPASAGLVRHGRDWPGLWSAPELLGTATLTAARPEVFFSATMPGTATLDLSLPAGFASVEEFQRLVGSALEELEVKARAEAPARGFLGRRRVLAEQPLSRPAAGAPRRTLNPRIAAQDKWKRIEAIGRLRTFLEAYRSALVELRSGVRDALFPAGTYHLRVEHDVRCAVPA</sequence>
<proteinExistence type="predicted"/>
<feature type="domain" description="Transposase IS200-like" evidence="1">
    <location>
        <begin position="2"/>
        <end position="100"/>
    </location>
</feature>
<dbReference type="PANTHER" id="PTHR34322:SF2">
    <property type="entry name" value="TRANSPOSASE IS200-LIKE DOMAIN-CONTAINING PROTEIN"/>
    <property type="match status" value="1"/>
</dbReference>
<accession>A0ABM7XEP5</accession>
<gene>
    <name evidence="2" type="ORF">AMPC_34660</name>
</gene>
<dbReference type="EMBL" id="AP025592">
    <property type="protein sequence ID" value="BDG10353.1"/>
    <property type="molecule type" value="Genomic_DNA"/>
</dbReference>
<dbReference type="SMART" id="SM01321">
    <property type="entry name" value="Y1_Tnp"/>
    <property type="match status" value="1"/>
</dbReference>
<dbReference type="Gene3D" id="3.30.70.1290">
    <property type="entry name" value="Transposase IS200-like"/>
    <property type="match status" value="1"/>
</dbReference>
<evidence type="ECO:0000259" key="1">
    <source>
        <dbReference type="SMART" id="SM01321"/>
    </source>
</evidence>
<dbReference type="Proteomes" id="UP001162734">
    <property type="component" value="Chromosome"/>
</dbReference>
<organism evidence="2 3">
    <name type="scientific">Anaeromyxobacter paludicola</name>
    <dbReference type="NCBI Taxonomy" id="2918171"/>
    <lineage>
        <taxon>Bacteria</taxon>
        <taxon>Pseudomonadati</taxon>
        <taxon>Myxococcota</taxon>
        <taxon>Myxococcia</taxon>
        <taxon>Myxococcales</taxon>
        <taxon>Cystobacterineae</taxon>
        <taxon>Anaeromyxobacteraceae</taxon>
        <taxon>Anaeromyxobacter</taxon>
    </lineage>
</organism>
<dbReference type="PANTHER" id="PTHR34322">
    <property type="entry name" value="TRANSPOSASE, Y1_TNP DOMAIN-CONTAINING"/>
    <property type="match status" value="1"/>
</dbReference>
<name>A0ABM7XEP5_9BACT</name>
<dbReference type="InterPro" id="IPR036515">
    <property type="entry name" value="Transposase_17_sf"/>
</dbReference>
<dbReference type="InterPro" id="IPR002686">
    <property type="entry name" value="Transposase_17"/>
</dbReference>